<dbReference type="EMBL" id="JACRSV010000004">
    <property type="protein sequence ID" value="MBC8560626.1"/>
    <property type="molecule type" value="Genomic_DNA"/>
</dbReference>
<evidence type="ECO:0000256" key="5">
    <source>
        <dbReference type="ARBA" id="ARBA00022679"/>
    </source>
</evidence>
<evidence type="ECO:0000256" key="4">
    <source>
        <dbReference type="ARBA" id="ARBA00022516"/>
    </source>
</evidence>
<evidence type="ECO:0000256" key="3">
    <source>
        <dbReference type="ARBA" id="ARBA00022475"/>
    </source>
</evidence>
<dbReference type="Proteomes" id="UP000610760">
    <property type="component" value="Unassembled WGS sequence"/>
</dbReference>
<keyword evidence="18" id="KW-0460">Magnesium</keyword>
<dbReference type="PANTHER" id="PTHR34299:SF1">
    <property type="entry name" value="DIACYLGLYCEROL KINASE"/>
    <property type="match status" value="1"/>
</dbReference>
<keyword evidence="11" id="KW-0443">Lipid metabolism</keyword>
<dbReference type="RefSeq" id="WP_249295744.1">
    <property type="nucleotide sequence ID" value="NZ_JACRSV010000004.1"/>
</dbReference>
<keyword evidence="14" id="KW-1208">Phospholipid metabolism</keyword>
<feature type="binding site" evidence="17">
    <location>
        <position position="29"/>
    </location>
    <ligand>
        <name>ATP</name>
        <dbReference type="ChEBI" id="CHEBI:30616"/>
    </ligand>
</feature>
<gene>
    <name evidence="20" type="ORF">H8710_11185</name>
</gene>
<evidence type="ECO:0000313" key="20">
    <source>
        <dbReference type="EMBL" id="MBC8560626.1"/>
    </source>
</evidence>
<keyword evidence="4" id="KW-0444">Lipid biosynthesis</keyword>
<dbReference type="GO" id="GO:0005886">
    <property type="term" value="C:plasma membrane"/>
    <property type="evidence" value="ECO:0007669"/>
    <property type="project" value="UniProtKB-SubCell"/>
</dbReference>
<evidence type="ECO:0000256" key="8">
    <source>
        <dbReference type="ARBA" id="ARBA00022777"/>
    </source>
</evidence>
<evidence type="ECO:0000256" key="2">
    <source>
        <dbReference type="ARBA" id="ARBA00005967"/>
    </source>
</evidence>
<feature type="binding site" evidence="18">
    <location>
        <position position="77"/>
    </location>
    <ligand>
        <name>a divalent metal cation</name>
        <dbReference type="ChEBI" id="CHEBI:60240"/>
    </ligand>
</feature>
<feature type="active site" description="Proton acceptor" evidence="15">
    <location>
        <position position="70"/>
    </location>
</feature>
<evidence type="ECO:0000313" key="21">
    <source>
        <dbReference type="Proteomes" id="UP000610760"/>
    </source>
</evidence>
<evidence type="ECO:0000256" key="6">
    <source>
        <dbReference type="ARBA" id="ARBA00022692"/>
    </source>
</evidence>
<dbReference type="InterPro" id="IPR033717">
    <property type="entry name" value="UDPK"/>
</dbReference>
<keyword evidence="6 19" id="KW-0812">Transmembrane</keyword>
<keyword evidence="7 17" id="KW-0547">Nucleotide-binding</keyword>
<evidence type="ECO:0000256" key="1">
    <source>
        <dbReference type="ARBA" id="ARBA00004651"/>
    </source>
</evidence>
<evidence type="ECO:0000256" key="10">
    <source>
        <dbReference type="ARBA" id="ARBA00022989"/>
    </source>
</evidence>
<feature type="transmembrane region" description="Helical" evidence="19">
    <location>
        <begin position="126"/>
        <end position="153"/>
    </location>
</feature>
<dbReference type="PANTHER" id="PTHR34299">
    <property type="entry name" value="DIACYLGLYCEROL KINASE"/>
    <property type="match status" value="1"/>
</dbReference>
<keyword evidence="12 19" id="KW-0472">Membrane</keyword>
<feature type="transmembrane region" description="Helical" evidence="19">
    <location>
        <begin position="97"/>
        <end position="120"/>
    </location>
</feature>
<evidence type="ECO:0000256" key="9">
    <source>
        <dbReference type="ARBA" id="ARBA00022840"/>
    </source>
</evidence>
<feature type="transmembrane region" description="Helical" evidence="19">
    <location>
        <begin position="56"/>
        <end position="76"/>
    </location>
</feature>
<keyword evidence="9 17" id="KW-0067">ATP-binding</keyword>
<keyword evidence="10 19" id="KW-1133">Transmembrane helix</keyword>
<dbReference type="GO" id="GO:0008654">
    <property type="term" value="P:phospholipid biosynthetic process"/>
    <property type="evidence" value="ECO:0007669"/>
    <property type="project" value="UniProtKB-KW"/>
</dbReference>
<evidence type="ECO:0000256" key="18">
    <source>
        <dbReference type="PIRSR" id="PIRSR600829-4"/>
    </source>
</evidence>
<dbReference type="CDD" id="cd14265">
    <property type="entry name" value="UDPK_IM_like"/>
    <property type="match status" value="1"/>
</dbReference>
<comment type="caution">
    <text evidence="20">The sequence shown here is derived from an EMBL/GenBank/DDBJ whole genome shotgun (WGS) entry which is preliminary data.</text>
</comment>
<evidence type="ECO:0000256" key="7">
    <source>
        <dbReference type="ARBA" id="ARBA00022741"/>
    </source>
</evidence>
<feature type="transmembrane region" description="Helical" evidence="19">
    <location>
        <begin position="32"/>
        <end position="50"/>
    </location>
</feature>
<evidence type="ECO:0000256" key="19">
    <source>
        <dbReference type="SAM" id="Phobius"/>
    </source>
</evidence>
<keyword evidence="13" id="KW-0594">Phospholipid biosynthesis</keyword>
<evidence type="ECO:0000256" key="17">
    <source>
        <dbReference type="PIRSR" id="PIRSR600829-3"/>
    </source>
</evidence>
<dbReference type="InterPro" id="IPR036945">
    <property type="entry name" value="DAGK_sf"/>
</dbReference>
<dbReference type="InterPro" id="IPR000829">
    <property type="entry name" value="DAGK"/>
</dbReference>
<keyword evidence="8 20" id="KW-0418">Kinase</keyword>
<feature type="binding site" evidence="17">
    <location>
        <position position="9"/>
    </location>
    <ligand>
        <name>ATP</name>
        <dbReference type="ChEBI" id="CHEBI:30616"/>
    </ligand>
</feature>
<proteinExistence type="inferred from homology"/>
<dbReference type="Gene3D" id="1.10.287.3610">
    <property type="match status" value="1"/>
</dbReference>
<dbReference type="AlphaFoldDB" id="A0A926I854"/>
<evidence type="ECO:0000256" key="12">
    <source>
        <dbReference type="ARBA" id="ARBA00023136"/>
    </source>
</evidence>
<comment type="similarity">
    <text evidence="2">Belongs to the bacterial diacylglycerol kinase family.</text>
</comment>
<feature type="binding site" evidence="16">
    <location>
        <position position="70"/>
    </location>
    <ligand>
        <name>substrate</name>
    </ligand>
</feature>
<dbReference type="Pfam" id="PF01219">
    <property type="entry name" value="DAGK_prokar"/>
    <property type="match status" value="1"/>
</dbReference>
<feature type="binding site" evidence="17">
    <location>
        <position position="17"/>
    </location>
    <ligand>
        <name>ATP</name>
        <dbReference type="ChEBI" id="CHEBI:30616"/>
    </ligand>
</feature>
<name>A0A926I854_9FIRM</name>
<evidence type="ECO:0000256" key="11">
    <source>
        <dbReference type="ARBA" id="ARBA00023098"/>
    </source>
</evidence>
<organism evidence="20 21">
    <name type="scientific">Fumia xinanensis</name>
    <dbReference type="NCBI Taxonomy" id="2763659"/>
    <lineage>
        <taxon>Bacteria</taxon>
        <taxon>Bacillati</taxon>
        <taxon>Bacillota</taxon>
        <taxon>Clostridia</taxon>
        <taxon>Eubacteriales</taxon>
        <taxon>Oscillospiraceae</taxon>
        <taxon>Fumia</taxon>
    </lineage>
</organism>
<sequence length="161" mass="17873">MNKLEEQRRALLKSFLYALRGIRFCVKNERNMRIHISAAVCIAAFSFVYGLSTVEYGMLFFAIGFVIVAEMFNTGIEVVINLEMPSYHNLAKIGKDVAAGAVLVAAVTAILIGLSLFLHFPKLPDTLWAILTTPHLLIAFILLAGAGVLFAFWGNHLFRQK</sequence>
<comment type="subcellular location">
    <subcellularLocation>
        <location evidence="1">Cell membrane</location>
        <topology evidence="1">Multi-pass membrane protein</topology>
    </subcellularLocation>
</comment>
<feature type="binding site" evidence="16">
    <location>
        <position position="9"/>
    </location>
    <ligand>
        <name>substrate</name>
    </ligand>
</feature>
<evidence type="ECO:0000256" key="14">
    <source>
        <dbReference type="ARBA" id="ARBA00023264"/>
    </source>
</evidence>
<feature type="binding site" evidence="17">
    <location>
        <begin position="95"/>
        <end position="96"/>
    </location>
    <ligand>
        <name>ATP</name>
        <dbReference type="ChEBI" id="CHEBI:30616"/>
    </ligand>
</feature>
<dbReference type="GO" id="GO:0046872">
    <property type="term" value="F:metal ion binding"/>
    <property type="evidence" value="ECO:0007669"/>
    <property type="project" value="UniProtKB-KW"/>
</dbReference>
<evidence type="ECO:0000256" key="13">
    <source>
        <dbReference type="ARBA" id="ARBA00023209"/>
    </source>
</evidence>
<evidence type="ECO:0000256" key="16">
    <source>
        <dbReference type="PIRSR" id="PIRSR600829-2"/>
    </source>
</evidence>
<feature type="binding site" evidence="18">
    <location>
        <position position="29"/>
    </location>
    <ligand>
        <name>a divalent metal cation</name>
        <dbReference type="ChEBI" id="CHEBI:60240"/>
    </ligand>
</feature>
<protein>
    <submittedName>
        <fullName evidence="20">Diacylglycerol kinase family protein</fullName>
    </submittedName>
</protein>
<accession>A0A926I854</accession>
<keyword evidence="3" id="KW-1003">Cell membrane</keyword>
<keyword evidence="18" id="KW-0479">Metal-binding</keyword>
<reference evidence="20" key="1">
    <citation type="submission" date="2020-08" db="EMBL/GenBank/DDBJ databases">
        <title>Genome public.</title>
        <authorList>
            <person name="Liu C."/>
            <person name="Sun Q."/>
        </authorList>
    </citation>
    <scope>NUCLEOTIDE SEQUENCE</scope>
    <source>
        <strain evidence="20">NSJ-33</strain>
    </source>
</reference>
<keyword evidence="21" id="KW-1185">Reference proteome</keyword>
<evidence type="ECO:0000256" key="15">
    <source>
        <dbReference type="PIRSR" id="PIRSR600829-1"/>
    </source>
</evidence>
<dbReference type="GO" id="GO:0005524">
    <property type="term" value="F:ATP binding"/>
    <property type="evidence" value="ECO:0007669"/>
    <property type="project" value="UniProtKB-KW"/>
</dbReference>
<dbReference type="GO" id="GO:0016301">
    <property type="term" value="F:kinase activity"/>
    <property type="evidence" value="ECO:0007669"/>
    <property type="project" value="UniProtKB-KW"/>
</dbReference>
<keyword evidence="5" id="KW-0808">Transferase</keyword>
<feature type="binding site" evidence="17">
    <location>
        <position position="77"/>
    </location>
    <ligand>
        <name>ATP</name>
        <dbReference type="ChEBI" id="CHEBI:30616"/>
    </ligand>
</feature>
<comment type="cofactor">
    <cofactor evidence="18">
        <name>Mg(2+)</name>
        <dbReference type="ChEBI" id="CHEBI:18420"/>
    </cofactor>
    <text evidence="18">Mn(2+), Zn(2+), Cd(2+) and Co(2+) support activity to lesser extents.</text>
</comment>